<gene>
    <name evidence="3" type="ORF">JMJ55_16260</name>
</gene>
<evidence type="ECO:0000313" key="3">
    <source>
        <dbReference type="EMBL" id="MBL6456892.1"/>
    </source>
</evidence>
<accession>A0ABS1V6G4</accession>
<evidence type="ECO:0000256" key="2">
    <source>
        <dbReference type="SAM" id="SignalP"/>
    </source>
</evidence>
<evidence type="ECO:0000256" key="1">
    <source>
        <dbReference type="SAM" id="MobiDB-lite"/>
    </source>
</evidence>
<keyword evidence="4" id="KW-1185">Reference proteome</keyword>
<feature type="compositionally biased region" description="Pro residues" evidence="1">
    <location>
        <begin position="70"/>
        <end position="79"/>
    </location>
</feature>
<comment type="caution">
    <text evidence="3">The sequence shown here is derived from an EMBL/GenBank/DDBJ whole genome shotgun (WGS) entry which is preliminary data.</text>
</comment>
<name>A0ABS1V6G4_9PROT</name>
<feature type="region of interest" description="Disordered" evidence="1">
    <location>
        <begin position="57"/>
        <end position="79"/>
    </location>
</feature>
<sequence length="79" mass="9262">MRRLILAALFGLGLLAGAAAPVRAETAGPVASRSSLLEQVQYRRYYAPPRRYYGRRYAPPPRRYYGRRYAPPPRRYYRR</sequence>
<dbReference type="Proteomes" id="UP000606490">
    <property type="component" value="Unassembled WGS sequence"/>
</dbReference>
<feature type="signal peptide" evidence="2">
    <location>
        <begin position="1"/>
        <end position="24"/>
    </location>
</feature>
<feature type="chain" id="PRO_5047171611" evidence="2">
    <location>
        <begin position="25"/>
        <end position="79"/>
    </location>
</feature>
<reference evidence="3 4" key="1">
    <citation type="submission" date="2021-01" db="EMBL/GenBank/DDBJ databases">
        <title>Belnapia mucosa sp. nov. and Belnapia arida sp. nov., isolated from the Tabernas Desert (Almeria, Spain).</title>
        <authorList>
            <person name="Molina-Menor E."/>
            <person name="Vidal-Verdu A."/>
            <person name="Calonge A."/>
            <person name="Satari L."/>
            <person name="Pereto Magraner J."/>
            <person name="Porcar Miralles M."/>
        </authorList>
    </citation>
    <scope>NUCLEOTIDE SEQUENCE [LARGE SCALE GENOMIC DNA]</scope>
    <source>
        <strain evidence="3 4">T6</strain>
    </source>
</reference>
<keyword evidence="2" id="KW-0732">Signal</keyword>
<proteinExistence type="predicted"/>
<evidence type="ECO:0000313" key="4">
    <source>
        <dbReference type="Proteomes" id="UP000606490"/>
    </source>
</evidence>
<dbReference type="RefSeq" id="WP_202826632.1">
    <property type="nucleotide sequence ID" value="NZ_JAEUXJ010000006.1"/>
</dbReference>
<protein>
    <submittedName>
        <fullName evidence="3">Uncharacterized protein</fullName>
    </submittedName>
</protein>
<organism evidence="3 4">
    <name type="scientific">Belnapia mucosa</name>
    <dbReference type="NCBI Taxonomy" id="2804532"/>
    <lineage>
        <taxon>Bacteria</taxon>
        <taxon>Pseudomonadati</taxon>
        <taxon>Pseudomonadota</taxon>
        <taxon>Alphaproteobacteria</taxon>
        <taxon>Acetobacterales</taxon>
        <taxon>Roseomonadaceae</taxon>
        <taxon>Belnapia</taxon>
    </lineage>
</organism>
<dbReference type="EMBL" id="JAEUXJ010000006">
    <property type="protein sequence ID" value="MBL6456892.1"/>
    <property type="molecule type" value="Genomic_DNA"/>
</dbReference>